<dbReference type="PANTHER" id="PTHR13230:SF5">
    <property type="entry name" value="GENERAL TRANSCRIPTION FACTOR 3C POLYPEPTIDE 5"/>
    <property type="match status" value="1"/>
</dbReference>
<dbReference type="PANTHER" id="PTHR13230">
    <property type="entry name" value="GENERAL TRANSCRIPTION FACTOR IIIC, POLYPEPTIDE 5"/>
    <property type="match status" value="1"/>
</dbReference>
<evidence type="ECO:0000259" key="6">
    <source>
        <dbReference type="Pfam" id="PF09734"/>
    </source>
</evidence>
<feature type="domain" description="Transcription factor IIIC subunit Tfc1/Sfc1 triple barrel" evidence="7">
    <location>
        <begin position="65"/>
        <end position="195"/>
    </location>
</feature>
<dbReference type="EMBL" id="OX365931">
    <property type="protein sequence ID" value="CAI4059901.1"/>
    <property type="molecule type" value="Genomic_DNA"/>
</dbReference>
<organism evidence="8 9">
    <name type="scientific">Saccharomyces uvarum</name>
    <name type="common">Yeast</name>
    <name type="synonym">Saccharomyces bayanus var. uvarum</name>
    <dbReference type="NCBI Taxonomy" id="230603"/>
    <lineage>
        <taxon>Eukaryota</taxon>
        <taxon>Fungi</taxon>
        <taxon>Dikarya</taxon>
        <taxon>Ascomycota</taxon>
        <taxon>Saccharomycotina</taxon>
        <taxon>Saccharomycetes</taxon>
        <taxon>Saccharomycetales</taxon>
        <taxon>Saccharomycetaceae</taxon>
        <taxon>Saccharomyces</taxon>
    </lineage>
</organism>
<feature type="region of interest" description="Disordered" evidence="5">
    <location>
        <begin position="609"/>
        <end position="635"/>
    </location>
</feature>
<dbReference type="InterPro" id="IPR041499">
    <property type="entry name" value="Tfc1/Sfc1_N"/>
</dbReference>
<evidence type="ECO:0000256" key="4">
    <source>
        <dbReference type="ARBA" id="ARBA00023242"/>
    </source>
</evidence>
<dbReference type="InterPro" id="IPR042536">
    <property type="entry name" value="TFIIIC_tauA_Sfc1"/>
</dbReference>
<evidence type="ECO:0000256" key="1">
    <source>
        <dbReference type="ARBA" id="ARBA00004123"/>
    </source>
</evidence>
<evidence type="ECO:0000256" key="2">
    <source>
        <dbReference type="ARBA" id="ARBA00023125"/>
    </source>
</evidence>
<evidence type="ECO:0000256" key="3">
    <source>
        <dbReference type="ARBA" id="ARBA00023163"/>
    </source>
</evidence>
<gene>
    <name evidence="8" type="primary">SUVZ04G3370</name>
    <name evidence="8" type="ORF">SUVZ_04G3370</name>
</gene>
<feature type="domain" description="Transcription factor IIIC subunit 5 HTH" evidence="6">
    <location>
        <begin position="254"/>
        <end position="418"/>
    </location>
</feature>
<evidence type="ECO:0000313" key="8">
    <source>
        <dbReference type="EMBL" id="CAI4059901.1"/>
    </source>
</evidence>
<dbReference type="Proteomes" id="UP001162085">
    <property type="component" value="Chromosome 4"/>
</dbReference>
<protein>
    <recommendedName>
        <fullName evidence="10">Tau 95 subunit of transcription factor TFIIIC</fullName>
    </recommendedName>
</protein>
<sequence length="674" mass="76429">MHVKKEKNIKSYKRNNKINLEVTEMSLDGTEEPLATLSAIPDPTADQTPPVIADEFTLDLPKIPSLELPLNVSTKHASIQKAIRMCGGIEKVKEAFKEHGPIESQNGLELYLNEGYDRDGSKTYFNEHPIIGKRVPFRDESVILKVTMPKGTLAKNNNSLKDSITSLKDSNKLRVTPVSIVDNTIKFREMSDFQIKLDNVPSAKEFKSSFGSLEWDNFKTFVNSVPDNDSQPQENIGNLVLDRSVKIPSTDFQLPPPPKLSMVGFPLLYKYKANPFAKKKKNGVTEVKGTYIKNYQLFVHDLSERSVIPSHAHEQLLNDFDMAKKTKVYPGTKSDSKFYQSLEECIQILSVLFAKRPIWVKRHLDGIVPKKVHHTIKIALALISYRFTMGPWRNTYIKFGTDPRSSPEYAQYQTEYFKIERKLLSSPIVKKNVPKPPPLVFESDTPGDIDSRFKFDGERVPWYLMLQIDLLIGEPNIAEVFGNVEYLHKANELTGWFKELDLVKMRRIVKYELGCMVQGNYEYNKYKLKYFKTMLFVKESMVLENKDSEEDSTGVKENPDVDADGDIDMDVGTQGPSAVAITDVDIAVGDDDDDNDAITEEPDDAALENEEIDTNQNLKVPPDDDVDADEEEQEGFDIKTASFQDIINRIARLDPKTAATMEKDLKGFVNEANL</sequence>
<evidence type="ECO:0008006" key="10">
    <source>
        <dbReference type="Google" id="ProtNLM"/>
    </source>
</evidence>
<proteinExistence type="predicted"/>
<dbReference type="InterPro" id="IPR019136">
    <property type="entry name" value="TF_IIIC_su-5_HTH"/>
</dbReference>
<name>A0ABN8WWH7_SACUV</name>
<evidence type="ECO:0000256" key="5">
    <source>
        <dbReference type="SAM" id="MobiDB-lite"/>
    </source>
</evidence>
<comment type="subcellular location">
    <subcellularLocation>
        <location evidence="1">Nucleus</location>
    </subcellularLocation>
</comment>
<dbReference type="Gene3D" id="3.30.200.160">
    <property type="entry name" value="TFIIIC, subcomplex tauA, subunit Sfc1, barrel domain"/>
    <property type="match status" value="1"/>
</dbReference>
<feature type="compositionally biased region" description="Acidic residues" evidence="5">
    <location>
        <begin position="560"/>
        <end position="569"/>
    </location>
</feature>
<dbReference type="InterPro" id="IPR040454">
    <property type="entry name" value="TF_IIIC_Tfc1/Sfc1"/>
</dbReference>
<dbReference type="Pfam" id="PF17682">
    <property type="entry name" value="Tau95_N"/>
    <property type="match status" value="1"/>
</dbReference>
<keyword evidence="4" id="KW-0539">Nucleus</keyword>
<keyword evidence="9" id="KW-1185">Reference proteome</keyword>
<evidence type="ECO:0000313" key="9">
    <source>
        <dbReference type="Proteomes" id="UP001162085"/>
    </source>
</evidence>
<accession>A0ABN8WWH7</accession>
<keyword evidence="3" id="KW-0804">Transcription</keyword>
<reference evidence="8" key="1">
    <citation type="submission" date="2022-10" db="EMBL/GenBank/DDBJ databases">
        <authorList>
            <person name="Byrne P K."/>
        </authorList>
    </citation>
    <scope>NUCLEOTIDE SEQUENCE</scope>
    <source>
        <strain evidence="8">ZP964</strain>
    </source>
</reference>
<keyword evidence="2" id="KW-0238">DNA-binding</keyword>
<feature type="region of interest" description="Disordered" evidence="5">
    <location>
        <begin position="546"/>
        <end position="570"/>
    </location>
</feature>
<dbReference type="Pfam" id="PF09734">
    <property type="entry name" value="Tau95"/>
    <property type="match status" value="1"/>
</dbReference>
<evidence type="ECO:0000259" key="7">
    <source>
        <dbReference type="Pfam" id="PF17682"/>
    </source>
</evidence>
<feature type="compositionally biased region" description="Acidic residues" evidence="5">
    <location>
        <begin position="623"/>
        <end position="635"/>
    </location>
</feature>